<name>A0A2T0AI38_RHOTO</name>
<keyword evidence="2 4" id="KW-0853">WD repeat</keyword>
<dbReference type="OrthoDB" id="256303at2759"/>
<evidence type="ECO:0000313" key="7">
    <source>
        <dbReference type="Proteomes" id="UP000239560"/>
    </source>
</evidence>
<dbReference type="SMART" id="SM00320">
    <property type="entry name" value="WD40"/>
    <property type="match status" value="4"/>
</dbReference>
<dbReference type="Gene3D" id="2.130.10.10">
    <property type="entry name" value="YVTN repeat-like/Quinoprotein amine dehydrogenase"/>
    <property type="match status" value="1"/>
</dbReference>
<reference evidence="6 7" key="1">
    <citation type="journal article" date="2018" name="Elife">
        <title>Functional genomics of lipid metabolism in the oleaginous yeast Rhodosporidium toruloides.</title>
        <authorList>
            <person name="Coradetti S.T."/>
            <person name="Pinel D."/>
            <person name="Geiselman G."/>
            <person name="Ito M."/>
            <person name="Mondo S."/>
            <person name="Reilly M.C."/>
            <person name="Cheng Y.F."/>
            <person name="Bauer S."/>
            <person name="Grigoriev I."/>
            <person name="Gladden J.M."/>
            <person name="Simmons B.A."/>
            <person name="Brem R."/>
            <person name="Arkin A.P."/>
            <person name="Skerker J.M."/>
        </authorList>
    </citation>
    <scope>NUCLEOTIDE SEQUENCE [LARGE SCALE GENOMIC DNA]</scope>
    <source>
        <strain evidence="6 7">NBRC 0880</strain>
    </source>
</reference>
<evidence type="ECO:0000313" key="6">
    <source>
        <dbReference type="EMBL" id="PRQ77652.1"/>
    </source>
</evidence>
<dbReference type="Pfam" id="PF00400">
    <property type="entry name" value="WD40"/>
    <property type="match status" value="1"/>
</dbReference>
<dbReference type="AlphaFoldDB" id="A0A2T0AI38"/>
<feature type="repeat" description="WD" evidence="4">
    <location>
        <begin position="311"/>
        <end position="344"/>
    </location>
</feature>
<dbReference type="PROSITE" id="PS50294">
    <property type="entry name" value="WD_REPEATS_REGION"/>
    <property type="match status" value="1"/>
</dbReference>
<feature type="domain" description="Anaphase-promoting complex subunit 4-like WD40" evidence="5">
    <location>
        <begin position="88"/>
        <end position="176"/>
    </location>
</feature>
<dbReference type="InterPro" id="IPR036322">
    <property type="entry name" value="WD40_repeat_dom_sf"/>
</dbReference>
<dbReference type="SUPFAM" id="SSF50978">
    <property type="entry name" value="WD40 repeat-like"/>
    <property type="match status" value="1"/>
</dbReference>
<dbReference type="InterPro" id="IPR024977">
    <property type="entry name" value="Apc4-like_WD40_dom"/>
</dbReference>
<dbReference type="InterPro" id="IPR020472">
    <property type="entry name" value="WD40_PAC1"/>
</dbReference>
<comment type="caution">
    <text evidence="6">The sequence shown here is derived from an EMBL/GenBank/DDBJ whole genome shotgun (WGS) entry which is preliminary data.</text>
</comment>
<evidence type="ECO:0000259" key="5">
    <source>
        <dbReference type="Pfam" id="PF12894"/>
    </source>
</evidence>
<dbReference type="InterPro" id="IPR015943">
    <property type="entry name" value="WD40/YVTN_repeat-like_dom_sf"/>
</dbReference>
<comment type="similarity">
    <text evidence="1">Belongs to the WD repeat rae1 family.</text>
</comment>
<sequence>MRRGATWRVRSLPLARRRLFLRLSTRGHYCTRCATLQTTRFRFPAATCPLSSSSLSPTMSFFGARPAASLEPKDIEVPNLPTDSTSSLSFSPTADILAVASWSNEVRLYEVNSQGQAVGKAAYSHEGPVLGVQWSKDGTKCISGGADKAARMFDLQTGQTQQIAQHDEPIRCVKYFEANGQGMLVTGSWDKTLKYWDLRTPNPVATVQLPERCYTLDVVYPLMVVGTAERQIQIFNLNQPTQAFKTITSPLRWQTRVISCFPDATGYAVGTIEGRVAIQHVDDKAAANNFTFKCHRKDEPAPSKSSSVYAVNDIQFHPYGTFATAGSDGTINFWDKESKTRLKTFENKGGPIASTSFNHTGRIFAYAVTNDWSGGHVSNKPDFVNKVFLHPCKDEEVKKRNKK</sequence>
<feature type="repeat" description="WD" evidence="4">
    <location>
        <begin position="122"/>
        <end position="163"/>
    </location>
</feature>
<evidence type="ECO:0000256" key="2">
    <source>
        <dbReference type="ARBA" id="ARBA00022574"/>
    </source>
</evidence>
<evidence type="ECO:0000256" key="3">
    <source>
        <dbReference type="ARBA" id="ARBA00022737"/>
    </source>
</evidence>
<organism evidence="6 7">
    <name type="scientific">Rhodotorula toruloides</name>
    <name type="common">Yeast</name>
    <name type="synonym">Rhodosporidium toruloides</name>
    <dbReference type="NCBI Taxonomy" id="5286"/>
    <lineage>
        <taxon>Eukaryota</taxon>
        <taxon>Fungi</taxon>
        <taxon>Dikarya</taxon>
        <taxon>Basidiomycota</taxon>
        <taxon>Pucciniomycotina</taxon>
        <taxon>Microbotryomycetes</taxon>
        <taxon>Sporidiobolales</taxon>
        <taxon>Sporidiobolaceae</taxon>
        <taxon>Rhodotorula</taxon>
    </lineage>
</organism>
<accession>A0A2T0AI38</accession>
<gene>
    <name evidence="6" type="ORF">AAT19DRAFT_8720</name>
</gene>
<proteinExistence type="inferred from homology"/>
<evidence type="ECO:0000256" key="4">
    <source>
        <dbReference type="PROSITE-ProRule" id="PRU00221"/>
    </source>
</evidence>
<dbReference type="Proteomes" id="UP000239560">
    <property type="component" value="Unassembled WGS sequence"/>
</dbReference>
<dbReference type="PROSITE" id="PS50082">
    <property type="entry name" value="WD_REPEATS_2"/>
    <property type="match status" value="3"/>
</dbReference>
<dbReference type="InterPro" id="IPR001680">
    <property type="entry name" value="WD40_rpt"/>
</dbReference>
<dbReference type="Pfam" id="PF12894">
    <property type="entry name" value="ANAPC4_WD40"/>
    <property type="match status" value="1"/>
</dbReference>
<keyword evidence="3" id="KW-0677">Repeat</keyword>
<dbReference type="FunFam" id="2.130.10.10:FF:000190">
    <property type="entry name" value="Nuclear pore complex subunit"/>
    <property type="match status" value="1"/>
</dbReference>
<dbReference type="EMBL" id="LCTV02000001">
    <property type="protein sequence ID" value="PRQ77652.1"/>
    <property type="molecule type" value="Genomic_DNA"/>
</dbReference>
<dbReference type="PRINTS" id="PR00320">
    <property type="entry name" value="GPROTEINBRPT"/>
</dbReference>
<dbReference type="PANTHER" id="PTHR10971">
    <property type="entry name" value="MRNA EXPORT FACTOR AND BUB3"/>
    <property type="match status" value="1"/>
</dbReference>
<evidence type="ECO:0000256" key="1">
    <source>
        <dbReference type="ARBA" id="ARBA00007830"/>
    </source>
</evidence>
<feature type="repeat" description="WD" evidence="4">
    <location>
        <begin position="163"/>
        <end position="206"/>
    </location>
</feature>
<protein>
    <submittedName>
        <fullName evidence="6">PolyA+ RNA export</fullName>
    </submittedName>
</protein>